<gene>
    <name evidence="1" type="ORF">EJA05_27140</name>
</gene>
<protein>
    <recommendedName>
        <fullName evidence="3">N-acetyltransferase</fullName>
    </recommendedName>
</protein>
<dbReference type="Proteomes" id="UP000268230">
    <property type="component" value="Chromosome"/>
</dbReference>
<dbReference type="OrthoDB" id="6905787at2"/>
<dbReference type="EMBL" id="CP034338">
    <property type="protein sequence ID" value="AZL71193.1"/>
    <property type="molecule type" value="Genomic_DNA"/>
</dbReference>
<evidence type="ECO:0000313" key="2">
    <source>
        <dbReference type="Proteomes" id="UP000268230"/>
    </source>
</evidence>
<name>A0A3Q8U4W4_9PSED</name>
<proteinExistence type="predicted"/>
<dbReference type="AlphaFoldDB" id="A0A3Q8U4W4"/>
<accession>A0A3Q8U4W4</accession>
<dbReference type="KEGG" id="pory:EJA05_27140"/>
<sequence length="259" mass="29419">MNTYRYRELRYQVCRSRARILAHEAFSNRFCTPGAELDVEKVRFEPIGSMAIEALQSWDEQTHHFPWEEVSRWADRDLKGFDVSLWSEHVLCGLCYASPRRSNHCIKIILLEGKPGPKNPLRGLVASLLVLAVIEYARMLRYSRIEVQQPDPGVESLYLSLGFVRDPAGRLVKPLGAIDEQTTIQISEVPMNYSTSSRKAALIKRYTAEADALAGEITDLERHILDVAFREGREKEPGGVMAGPRSGRIDYEWLLAVTK</sequence>
<organism evidence="1 2">
    <name type="scientific">Pseudomonas entomophila</name>
    <dbReference type="NCBI Taxonomy" id="312306"/>
    <lineage>
        <taxon>Bacteria</taxon>
        <taxon>Pseudomonadati</taxon>
        <taxon>Pseudomonadota</taxon>
        <taxon>Gammaproteobacteria</taxon>
        <taxon>Pseudomonadales</taxon>
        <taxon>Pseudomonadaceae</taxon>
        <taxon>Pseudomonas</taxon>
    </lineage>
</organism>
<evidence type="ECO:0008006" key="3">
    <source>
        <dbReference type="Google" id="ProtNLM"/>
    </source>
</evidence>
<reference evidence="1 2" key="1">
    <citation type="submission" date="2018-12" db="EMBL/GenBank/DDBJ databases">
        <authorList>
            <person name="Li S."/>
            <person name="Yang R."/>
            <person name="Chen G."/>
            <person name="Zou L."/>
            <person name="Zhang C."/>
            <person name="Chen Y."/>
            <person name="Liu Z."/>
            <person name="Li Y."/>
            <person name="Yan Y."/>
            <person name="Huang M."/>
            <person name="Chen T."/>
        </authorList>
    </citation>
    <scope>NUCLEOTIDE SEQUENCE [LARGE SCALE GENOMIC DNA]</scope>
    <source>
        <strain evidence="1 2">1257</strain>
    </source>
</reference>
<evidence type="ECO:0000313" key="1">
    <source>
        <dbReference type="EMBL" id="AZL71193.1"/>
    </source>
</evidence>